<comment type="caution">
    <text evidence="1">The sequence shown here is derived from an EMBL/GenBank/DDBJ whole genome shotgun (WGS) entry which is preliminary data.</text>
</comment>
<gene>
    <name evidence="2" type="ORF">AVEN_111691_1</name>
    <name evidence="1" type="ORF">AVEN_70312_1</name>
</gene>
<name>A0A4Y1ZV00_ARAVE</name>
<dbReference type="EMBL" id="BGPR01078281">
    <property type="protein sequence ID" value="GBL69635.1"/>
    <property type="molecule type" value="Genomic_DNA"/>
</dbReference>
<sequence length="188" mass="21713">MTLHKWQTNNEELQKLWVKKDMVSGDSSQVVEPSGLPFKVLGVSWNKGEDSLYFDVQNLVTFLSGRVNSKRCLLHAIGRIFDPVGFLNPFGLRVKLLMQEIWKLSRDWDDDLPECLSLAWNRWCNEVPGLGELKISRYCFSNMFDVGIRKIELHYFSDAGKKAYATVAYLPILFKDERIRTGFICISN</sequence>
<evidence type="ECO:0000313" key="3">
    <source>
        <dbReference type="Proteomes" id="UP000499080"/>
    </source>
</evidence>
<evidence type="ECO:0000313" key="2">
    <source>
        <dbReference type="EMBL" id="GBL69635.1"/>
    </source>
</evidence>
<organism evidence="1 3">
    <name type="scientific">Araneus ventricosus</name>
    <name type="common">Orbweaver spider</name>
    <name type="synonym">Epeira ventricosa</name>
    <dbReference type="NCBI Taxonomy" id="182803"/>
    <lineage>
        <taxon>Eukaryota</taxon>
        <taxon>Metazoa</taxon>
        <taxon>Ecdysozoa</taxon>
        <taxon>Arthropoda</taxon>
        <taxon>Chelicerata</taxon>
        <taxon>Arachnida</taxon>
        <taxon>Araneae</taxon>
        <taxon>Araneomorphae</taxon>
        <taxon>Entelegynae</taxon>
        <taxon>Araneoidea</taxon>
        <taxon>Araneidae</taxon>
        <taxon>Araneus</taxon>
    </lineage>
</organism>
<dbReference type="AlphaFoldDB" id="A0A4Y1ZV00"/>
<dbReference type="EMBL" id="BGPR01078277">
    <property type="protein sequence ID" value="GBL69595.1"/>
    <property type="molecule type" value="Genomic_DNA"/>
</dbReference>
<dbReference type="Pfam" id="PF05380">
    <property type="entry name" value="Peptidase_A17"/>
    <property type="match status" value="1"/>
</dbReference>
<reference evidence="1 3" key="1">
    <citation type="journal article" date="2019" name="Sci. Rep.">
        <title>Orb-weaving spider Araneus ventricosus genome elucidates the spidroin gene catalogue.</title>
        <authorList>
            <person name="Kono N."/>
            <person name="Nakamura H."/>
            <person name="Ohtoshi R."/>
            <person name="Moran D.A.P."/>
            <person name="Shinohara A."/>
            <person name="Yoshida Y."/>
            <person name="Fujiwara M."/>
            <person name="Mori M."/>
            <person name="Tomita M."/>
            <person name="Arakawa K."/>
        </authorList>
    </citation>
    <scope>NUCLEOTIDE SEQUENCE [LARGE SCALE GENOMIC DNA]</scope>
</reference>
<dbReference type="Proteomes" id="UP000499080">
    <property type="component" value="Unassembled WGS sequence"/>
</dbReference>
<dbReference type="PANTHER" id="PTHR47331">
    <property type="entry name" value="PHD-TYPE DOMAIN-CONTAINING PROTEIN"/>
    <property type="match status" value="1"/>
</dbReference>
<dbReference type="InterPro" id="IPR008042">
    <property type="entry name" value="Retrotrans_Pao"/>
</dbReference>
<keyword evidence="3" id="KW-1185">Reference proteome</keyword>
<dbReference type="OrthoDB" id="6421447at2759"/>
<accession>A0A4Y1ZV00</accession>
<evidence type="ECO:0000313" key="1">
    <source>
        <dbReference type="EMBL" id="GBL69595.1"/>
    </source>
</evidence>
<dbReference type="PANTHER" id="PTHR47331:SF5">
    <property type="entry name" value="RIBONUCLEASE H"/>
    <property type="match status" value="1"/>
</dbReference>
<protein>
    <submittedName>
        <fullName evidence="1">Uncharacterized protein</fullName>
    </submittedName>
</protein>
<proteinExistence type="predicted"/>